<evidence type="ECO:0000256" key="1">
    <source>
        <dbReference type="ARBA" id="ARBA00022723"/>
    </source>
</evidence>
<comment type="caution">
    <text evidence="4">The sequence shown here is derived from an EMBL/GenBank/DDBJ whole genome shotgun (WGS) entry which is preliminary data.</text>
</comment>
<reference evidence="4 5" key="1">
    <citation type="submission" date="2020-10" db="EMBL/GenBank/DDBJ databases">
        <title>Sequencing the genomes of 1000 actinobacteria strains.</title>
        <authorList>
            <person name="Klenk H.-P."/>
        </authorList>
    </citation>
    <scope>NUCLEOTIDE SEQUENCE [LARGE SCALE GENOMIC DNA]</scope>
    <source>
        <strain evidence="4 5">DSM 7307</strain>
    </source>
</reference>
<sequence length="263" mass="29511">MMRAFFLTWQDPDTRRWLPVAKLVNIDNNYIFGYTEGARISDAFVPFEGMRDLSSLYVSADLFPIFANRVMNERRPEYSRYLEWAGLKKDTDPLGLMARIGGIRATDGFQVFPVPEKGTDGKFRSVFFSHGISHLPSMAAERVVSLKHGDSLYPMHDVLNPFDPNAVCLRTADPVVIVGYCPRYISPDVKVLSDNPSLEMTIAVKQVNHDAPAQFRLLCEAACSWPEQFVPCSSPEHELISALKVEEVLSALDSSKSFQRATG</sequence>
<evidence type="ECO:0000313" key="4">
    <source>
        <dbReference type="EMBL" id="MBE1506398.1"/>
    </source>
</evidence>
<proteinExistence type="predicted"/>
<evidence type="ECO:0000259" key="3">
    <source>
        <dbReference type="SMART" id="SM00910"/>
    </source>
</evidence>
<evidence type="ECO:0000256" key="2">
    <source>
        <dbReference type="ARBA" id="ARBA00022801"/>
    </source>
</evidence>
<dbReference type="InterPro" id="IPR014905">
    <property type="entry name" value="HIRAN"/>
</dbReference>
<keyword evidence="5" id="KW-1185">Reference proteome</keyword>
<gene>
    <name evidence="4" type="ORF">H4W29_003579</name>
</gene>
<organism evidence="4 5">
    <name type="scientific">Rhizobium viscosum</name>
    <name type="common">Arthrobacter viscosus</name>
    <dbReference type="NCBI Taxonomy" id="1673"/>
    <lineage>
        <taxon>Bacteria</taxon>
        <taxon>Pseudomonadati</taxon>
        <taxon>Pseudomonadota</taxon>
        <taxon>Alphaproteobacteria</taxon>
        <taxon>Hyphomicrobiales</taxon>
        <taxon>Rhizobiaceae</taxon>
        <taxon>Rhizobium/Agrobacterium group</taxon>
        <taxon>Rhizobium</taxon>
    </lineage>
</organism>
<keyword evidence="2" id="KW-0378">Hydrolase</keyword>
<dbReference type="RefSeq" id="WP_192730103.1">
    <property type="nucleotide sequence ID" value="NZ_BAAAVL010000013.1"/>
</dbReference>
<dbReference type="SMART" id="SM00910">
    <property type="entry name" value="HIRAN"/>
    <property type="match status" value="1"/>
</dbReference>
<accession>A0ABR9IT80</accession>
<dbReference type="EMBL" id="JADBEC010000001">
    <property type="protein sequence ID" value="MBE1506398.1"/>
    <property type="molecule type" value="Genomic_DNA"/>
</dbReference>
<dbReference type="Proteomes" id="UP000620262">
    <property type="component" value="Unassembled WGS sequence"/>
</dbReference>
<keyword evidence="1" id="KW-0479">Metal-binding</keyword>
<evidence type="ECO:0000313" key="5">
    <source>
        <dbReference type="Proteomes" id="UP000620262"/>
    </source>
</evidence>
<feature type="domain" description="HIRAN" evidence="3">
    <location>
        <begin position="122"/>
        <end position="225"/>
    </location>
</feature>
<protein>
    <recommendedName>
        <fullName evidence="3">HIRAN domain-containing protein</fullName>
    </recommendedName>
</protein>
<dbReference type="Pfam" id="PF08797">
    <property type="entry name" value="HIRAN"/>
    <property type="match status" value="1"/>
</dbReference>
<dbReference type="Gene3D" id="3.30.70.2330">
    <property type="match status" value="1"/>
</dbReference>
<name>A0ABR9IT80_RHIVS</name>